<proteinExistence type="predicted"/>
<organism evidence="1 2">
    <name type="scientific">Sorangium cellulosum</name>
    <name type="common">Polyangium cellulosum</name>
    <dbReference type="NCBI Taxonomy" id="56"/>
    <lineage>
        <taxon>Bacteria</taxon>
        <taxon>Pseudomonadati</taxon>
        <taxon>Myxococcota</taxon>
        <taxon>Polyangia</taxon>
        <taxon>Polyangiales</taxon>
        <taxon>Polyangiaceae</taxon>
        <taxon>Sorangium</taxon>
    </lineage>
</organism>
<accession>A0A150P119</accession>
<dbReference type="EMBL" id="JELY01003469">
    <property type="protein sequence ID" value="KYF48680.1"/>
    <property type="molecule type" value="Genomic_DNA"/>
</dbReference>
<sequence length="422" mass="46594">MSSWEDELREHFPGYLLPASARRALSREAAERFLSRLGHRADLLDLLLAASALSPLADEVRAFARELPLIARELASRTEIQRVDARGSIRGRIDVPGTLRKRASGAPDSVTSRVRERRFDLPENVLLVATAERLAGLLARLEQSGAIAKGTRQSWAKGFTEDAEAIRHALSATVLDEVPRAPVQAVHEQAARAARQPVYRRALRLHEALKRMDTNDAAAIARLVAEGALAPMDAATRFELAVLIRLGRRIEDALRARGVAVELHRALIKKGRAEVFDFAAGGAHLRVFYNQVCFDPLGPRDRGVLHYFGNDGRFRPDLTIELVRDAKRIRAVVIEVKLSDKRDYLERGYHEALLYRAEYDRDLTGWPKAILVVSSAAIHGAPRREDDVIAVDWASWVPDTVLDGLLDGFGAPLVAHGATPGG</sequence>
<dbReference type="AlphaFoldDB" id="A0A150P119"/>
<reference evidence="1 2" key="1">
    <citation type="submission" date="2014-02" db="EMBL/GenBank/DDBJ databases">
        <title>The small core and large imbalanced accessory genome model reveals a collaborative survival strategy of Sorangium cellulosum strains in nature.</title>
        <authorList>
            <person name="Han K."/>
            <person name="Peng R."/>
            <person name="Blom J."/>
            <person name="Li Y.-Z."/>
        </authorList>
    </citation>
    <scope>NUCLEOTIDE SEQUENCE [LARGE SCALE GENOMIC DNA]</scope>
    <source>
        <strain evidence="1 2">So0157-25</strain>
    </source>
</reference>
<evidence type="ECO:0000313" key="2">
    <source>
        <dbReference type="Proteomes" id="UP000075420"/>
    </source>
</evidence>
<name>A0A150P119_SORCE</name>
<dbReference type="Proteomes" id="UP000075420">
    <property type="component" value="Unassembled WGS sequence"/>
</dbReference>
<gene>
    <name evidence="1" type="ORF">BE08_30045</name>
</gene>
<comment type="caution">
    <text evidence="1">The sequence shown here is derived from an EMBL/GenBank/DDBJ whole genome shotgun (WGS) entry which is preliminary data.</text>
</comment>
<evidence type="ECO:0000313" key="1">
    <source>
        <dbReference type="EMBL" id="KYF48680.1"/>
    </source>
</evidence>
<protein>
    <submittedName>
        <fullName evidence="1">Uncharacterized protein</fullName>
    </submittedName>
</protein>